<feature type="region of interest" description="Disordered" evidence="6">
    <location>
        <begin position="778"/>
        <end position="805"/>
    </location>
</feature>
<dbReference type="GeneID" id="112275171"/>
<dbReference type="EMBL" id="ABEU02000022">
    <property type="protein sequence ID" value="PNR30509.1"/>
    <property type="molecule type" value="Genomic_DNA"/>
</dbReference>
<dbReference type="InterPro" id="IPR018325">
    <property type="entry name" value="Rad4/PNGase_transGLS-fold"/>
</dbReference>
<dbReference type="KEGG" id="ppp:112275171"/>
<feature type="domain" description="Rad4 beta-hairpin" evidence="7">
    <location>
        <begin position="707"/>
        <end position="758"/>
    </location>
</feature>
<feature type="compositionally biased region" description="Basic and acidic residues" evidence="6">
    <location>
        <begin position="461"/>
        <end position="470"/>
    </location>
</feature>
<protein>
    <recommendedName>
        <fullName evidence="13">Rad4 beta-hairpin domain-containing protein</fullName>
    </recommendedName>
</protein>
<feature type="region of interest" description="Disordered" evidence="6">
    <location>
        <begin position="945"/>
        <end position="1013"/>
    </location>
</feature>
<dbReference type="Gene3D" id="3.30.70.2460">
    <property type="entry name" value="Rad4, beta-hairpin domain BHD3"/>
    <property type="match status" value="1"/>
</dbReference>
<accession>A0A2K1IMK6</accession>
<dbReference type="GO" id="GO:0003697">
    <property type="term" value="F:single-stranded DNA binding"/>
    <property type="evidence" value="ECO:0000318"/>
    <property type="project" value="GO_Central"/>
</dbReference>
<dbReference type="Gramene" id="Pp3c22_7360V3.2">
    <property type="protein sequence ID" value="Pp3c22_7360V3.2"/>
    <property type="gene ID" value="Pp3c22_7360"/>
</dbReference>
<feature type="compositionally biased region" description="Basic residues" evidence="6">
    <location>
        <begin position="421"/>
        <end position="433"/>
    </location>
</feature>
<dbReference type="InterPro" id="IPR036985">
    <property type="entry name" value="Transglutaminase-like_sf"/>
</dbReference>
<feature type="compositionally biased region" description="Low complexity" evidence="6">
    <location>
        <begin position="12"/>
        <end position="21"/>
    </location>
</feature>
<feature type="domain" description="Rad4 beta-hairpin" evidence="9">
    <location>
        <begin position="832"/>
        <end position="906"/>
    </location>
</feature>
<gene>
    <name evidence="11" type="primary">LOC112275171</name>
    <name evidence="10" type="ORF">PHYPA_026825</name>
</gene>
<keyword evidence="3" id="KW-0227">DNA damage</keyword>
<evidence type="ECO:0000259" key="7">
    <source>
        <dbReference type="SMART" id="SM01030"/>
    </source>
</evidence>
<dbReference type="InterPro" id="IPR018328">
    <property type="entry name" value="Rad4_beta-hairpin_dom3"/>
</dbReference>
<dbReference type="GO" id="GO:0006298">
    <property type="term" value="P:mismatch repair"/>
    <property type="evidence" value="ECO:0000318"/>
    <property type="project" value="GO_Central"/>
</dbReference>
<dbReference type="STRING" id="3218.A0A2K1IMK6"/>
<dbReference type="InterPro" id="IPR042488">
    <property type="entry name" value="Rad4_BHD3_sf"/>
</dbReference>
<evidence type="ECO:0000256" key="4">
    <source>
        <dbReference type="ARBA" id="ARBA00023204"/>
    </source>
</evidence>
<feature type="compositionally biased region" description="Acidic residues" evidence="6">
    <location>
        <begin position="136"/>
        <end position="145"/>
    </location>
</feature>
<feature type="compositionally biased region" description="Basic and acidic residues" evidence="6">
    <location>
        <begin position="124"/>
        <end position="135"/>
    </location>
</feature>
<comment type="subcellular location">
    <subcellularLocation>
        <location evidence="1">Nucleus</location>
    </subcellularLocation>
</comment>
<proteinExistence type="inferred from homology"/>
<feature type="compositionally biased region" description="Polar residues" evidence="6">
    <location>
        <begin position="665"/>
        <end position="675"/>
    </location>
</feature>
<evidence type="ECO:0000256" key="6">
    <source>
        <dbReference type="SAM" id="MobiDB-lite"/>
    </source>
</evidence>
<dbReference type="PANTHER" id="PTHR12135">
    <property type="entry name" value="DNA REPAIR PROTEIN XP-C / RAD4"/>
    <property type="match status" value="1"/>
</dbReference>
<dbReference type="Gene3D" id="2.20.20.110">
    <property type="entry name" value="Rad4, beta-hairpin domain BHD1"/>
    <property type="match status" value="1"/>
</dbReference>
<dbReference type="InterPro" id="IPR004583">
    <property type="entry name" value="DNA_repair_Rad4"/>
</dbReference>
<dbReference type="SMART" id="SM01032">
    <property type="entry name" value="BHD_3"/>
    <property type="match status" value="1"/>
</dbReference>
<feature type="region of interest" description="Disordered" evidence="6">
    <location>
        <begin position="368"/>
        <end position="485"/>
    </location>
</feature>
<feature type="region of interest" description="Disordered" evidence="6">
    <location>
        <begin position="502"/>
        <end position="536"/>
    </location>
</feature>
<feature type="compositionally biased region" description="Polar residues" evidence="6">
    <location>
        <begin position="958"/>
        <end position="984"/>
    </location>
</feature>
<dbReference type="Gene3D" id="3.90.260.10">
    <property type="entry name" value="Transglutaminase-like"/>
    <property type="match status" value="2"/>
</dbReference>
<dbReference type="FunFam" id="3.90.260.10:FF:000008">
    <property type="entry name" value="DNA repair protein RAD4"/>
    <property type="match status" value="1"/>
</dbReference>
<dbReference type="FunFam" id="3.30.70.2460:FF:000001">
    <property type="entry name" value="DNA repair protein Rad4 family"/>
    <property type="match status" value="1"/>
</dbReference>
<dbReference type="RefSeq" id="XP_024361054.1">
    <property type="nucleotide sequence ID" value="XM_024505286.2"/>
</dbReference>
<dbReference type="SUPFAM" id="SSF54001">
    <property type="entry name" value="Cysteine proteinases"/>
    <property type="match status" value="1"/>
</dbReference>
<dbReference type="EnsemblPlants" id="Pp3c22_7360V3.1">
    <property type="protein sequence ID" value="Pp3c22_7360V3.1"/>
    <property type="gene ID" value="Pp3c22_7360"/>
</dbReference>
<reference evidence="10 12" key="1">
    <citation type="journal article" date="2008" name="Science">
        <title>The Physcomitrella genome reveals evolutionary insights into the conquest of land by plants.</title>
        <authorList>
            <person name="Rensing S."/>
            <person name="Lang D."/>
            <person name="Zimmer A."/>
            <person name="Terry A."/>
            <person name="Salamov A."/>
            <person name="Shapiro H."/>
            <person name="Nishiyama T."/>
            <person name="Perroud P.-F."/>
            <person name="Lindquist E."/>
            <person name="Kamisugi Y."/>
            <person name="Tanahashi T."/>
            <person name="Sakakibara K."/>
            <person name="Fujita T."/>
            <person name="Oishi K."/>
            <person name="Shin-I T."/>
            <person name="Kuroki Y."/>
            <person name="Toyoda A."/>
            <person name="Suzuki Y."/>
            <person name="Hashimoto A."/>
            <person name="Yamaguchi K."/>
            <person name="Sugano A."/>
            <person name="Kohara Y."/>
            <person name="Fujiyama A."/>
            <person name="Anterola A."/>
            <person name="Aoki S."/>
            <person name="Ashton N."/>
            <person name="Barbazuk W.B."/>
            <person name="Barker E."/>
            <person name="Bennetzen J."/>
            <person name="Bezanilla M."/>
            <person name="Blankenship R."/>
            <person name="Cho S.H."/>
            <person name="Dutcher S."/>
            <person name="Estelle M."/>
            <person name="Fawcett J.A."/>
            <person name="Gundlach H."/>
            <person name="Hanada K."/>
            <person name="Heyl A."/>
            <person name="Hicks K.A."/>
            <person name="Hugh J."/>
            <person name="Lohr M."/>
            <person name="Mayer K."/>
            <person name="Melkozernov A."/>
            <person name="Murata T."/>
            <person name="Nelson D."/>
            <person name="Pils B."/>
            <person name="Prigge M."/>
            <person name="Reiss B."/>
            <person name="Renner T."/>
            <person name="Rombauts S."/>
            <person name="Rushton P."/>
            <person name="Sanderfoot A."/>
            <person name="Schween G."/>
            <person name="Shiu S.-H."/>
            <person name="Stueber K."/>
            <person name="Theodoulou F.L."/>
            <person name="Tu H."/>
            <person name="Van de Peer Y."/>
            <person name="Verrier P.J."/>
            <person name="Waters E."/>
            <person name="Wood A."/>
            <person name="Yang L."/>
            <person name="Cove D."/>
            <person name="Cuming A."/>
            <person name="Hasebe M."/>
            <person name="Lucas S."/>
            <person name="Mishler D.B."/>
            <person name="Reski R."/>
            <person name="Grigoriev I."/>
            <person name="Quatrano R.S."/>
            <person name="Boore J.L."/>
        </authorList>
    </citation>
    <scope>NUCLEOTIDE SEQUENCE [LARGE SCALE GENOMIC DNA]</scope>
    <source>
        <strain evidence="11 12">cv. Gransden 2004</strain>
    </source>
</reference>
<keyword evidence="12" id="KW-1185">Reference proteome</keyword>
<dbReference type="PANTHER" id="PTHR12135:SF0">
    <property type="entry name" value="DNA REPAIR PROTEIN COMPLEMENTING XP-C CELLS"/>
    <property type="match status" value="1"/>
</dbReference>
<feature type="compositionally biased region" description="Polar residues" evidence="6">
    <location>
        <begin position="95"/>
        <end position="106"/>
    </location>
</feature>
<evidence type="ECO:0000256" key="5">
    <source>
        <dbReference type="ARBA" id="ARBA00023242"/>
    </source>
</evidence>
<dbReference type="EnsemblPlants" id="Pp3c22_7360V3.2">
    <property type="protein sequence ID" value="Pp3c22_7360V3.2"/>
    <property type="gene ID" value="Pp3c22_7360"/>
</dbReference>
<dbReference type="FunCoup" id="A0A2K1IMK6">
    <property type="interactions" value="3018"/>
</dbReference>
<evidence type="ECO:0000313" key="11">
    <source>
        <dbReference type="EnsemblPlants" id="Pp3c22_7360V3.1"/>
    </source>
</evidence>
<dbReference type="GO" id="GO:0003684">
    <property type="term" value="F:damaged DNA binding"/>
    <property type="evidence" value="ECO:0000318"/>
    <property type="project" value="GO_Central"/>
</dbReference>
<name>A0A2K1IMK6_PHYPA</name>
<dbReference type="FunFam" id="3.90.260.10:FF:000016">
    <property type="entry name" value="DNA repair protein RAD4"/>
    <property type="match status" value="1"/>
</dbReference>
<dbReference type="PaxDb" id="3218-PP1S12_235V6.1"/>
<feature type="compositionally biased region" description="Polar residues" evidence="6">
    <location>
        <begin position="397"/>
        <end position="406"/>
    </location>
</feature>
<dbReference type="OrthoDB" id="300780at2759"/>
<dbReference type="AlphaFoldDB" id="A0A2K1IMK6"/>
<feature type="compositionally biased region" description="Basic and acidic residues" evidence="6">
    <location>
        <begin position="45"/>
        <end position="58"/>
    </location>
</feature>
<dbReference type="Pfam" id="PF10403">
    <property type="entry name" value="BHD_1"/>
    <property type="match status" value="1"/>
</dbReference>
<dbReference type="SMART" id="SM01030">
    <property type="entry name" value="BHD_1"/>
    <property type="match status" value="1"/>
</dbReference>
<evidence type="ECO:0000259" key="9">
    <source>
        <dbReference type="SMART" id="SM01032"/>
    </source>
</evidence>
<dbReference type="GO" id="GO:0000111">
    <property type="term" value="C:nucleotide-excision repair factor 2 complex"/>
    <property type="evidence" value="ECO:0000318"/>
    <property type="project" value="GO_Central"/>
</dbReference>
<feature type="region of interest" description="Disordered" evidence="6">
    <location>
        <begin position="665"/>
        <end position="692"/>
    </location>
</feature>
<keyword evidence="4" id="KW-0234">DNA repair</keyword>
<dbReference type="Pfam" id="PF10404">
    <property type="entry name" value="BHD_2"/>
    <property type="match status" value="1"/>
</dbReference>
<dbReference type="Pfam" id="PF03835">
    <property type="entry name" value="Rad4"/>
    <property type="match status" value="1"/>
</dbReference>
<dbReference type="Gramene" id="Pp3c22_7360V3.1">
    <property type="protein sequence ID" value="Pp3c22_7360V3.1"/>
    <property type="gene ID" value="Pp3c22_7360"/>
</dbReference>
<dbReference type="GO" id="GO:0005737">
    <property type="term" value="C:cytoplasm"/>
    <property type="evidence" value="ECO:0000318"/>
    <property type="project" value="GO_Central"/>
</dbReference>
<evidence type="ECO:0008006" key="13">
    <source>
        <dbReference type="Google" id="ProtNLM"/>
    </source>
</evidence>
<feature type="compositionally biased region" description="Low complexity" evidence="6">
    <location>
        <begin position="107"/>
        <end position="120"/>
    </location>
</feature>
<dbReference type="GO" id="GO:0006289">
    <property type="term" value="P:nucleotide-excision repair"/>
    <property type="evidence" value="ECO:0000318"/>
    <property type="project" value="GO_Central"/>
</dbReference>
<feature type="region of interest" description="Disordered" evidence="6">
    <location>
        <begin position="1"/>
        <end position="155"/>
    </location>
</feature>
<evidence type="ECO:0000313" key="12">
    <source>
        <dbReference type="Proteomes" id="UP000006727"/>
    </source>
</evidence>
<reference evidence="11" key="3">
    <citation type="submission" date="2020-12" db="UniProtKB">
        <authorList>
            <consortium name="EnsemblPlants"/>
        </authorList>
    </citation>
    <scope>IDENTIFICATION</scope>
</reference>
<evidence type="ECO:0000256" key="2">
    <source>
        <dbReference type="ARBA" id="ARBA00009525"/>
    </source>
</evidence>
<evidence type="ECO:0000256" key="1">
    <source>
        <dbReference type="ARBA" id="ARBA00004123"/>
    </source>
</evidence>
<evidence type="ECO:0000256" key="3">
    <source>
        <dbReference type="ARBA" id="ARBA00022763"/>
    </source>
</evidence>
<dbReference type="Proteomes" id="UP000006727">
    <property type="component" value="Chromosome 22"/>
</dbReference>
<dbReference type="InterPro" id="IPR018327">
    <property type="entry name" value="BHD_2"/>
</dbReference>
<dbReference type="GO" id="GO:0071942">
    <property type="term" value="C:XPC complex"/>
    <property type="evidence" value="ECO:0000318"/>
    <property type="project" value="GO_Central"/>
</dbReference>
<dbReference type="Pfam" id="PF10405">
    <property type="entry name" value="BHD_3"/>
    <property type="match status" value="1"/>
</dbReference>
<evidence type="ECO:0000259" key="8">
    <source>
        <dbReference type="SMART" id="SM01031"/>
    </source>
</evidence>
<feature type="domain" description="Rad4 beta-hairpin" evidence="8">
    <location>
        <begin position="760"/>
        <end position="825"/>
    </location>
</feature>
<comment type="similarity">
    <text evidence="2">Belongs to the XPC family.</text>
</comment>
<organism evidence="10">
    <name type="scientific">Physcomitrium patens</name>
    <name type="common">Spreading-leaved earth moss</name>
    <name type="synonym">Physcomitrella patens</name>
    <dbReference type="NCBI Taxonomy" id="3218"/>
    <lineage>
        <taxon>Eukaryota</taxon>
        <taxon>Viridiplantae</taxon>
        <taxon>Streptophyta</taxon>
        <taxon>Embryophyta</taxon>
        <taxon>Bryophyta</taxon>
        <taxon>Bryophytina</taxon>
        <taxon>Bryopsida</taxon>
        <taxon>Funariidae</taxon>
        <taxon>Funariales</taxon>
        <taxon>Funariaceae</taxon>
        <taxon>Physcomitrium</taxon>
    </lineage>
</organism>
<evidence type="ECO:0000313" key="10">
    <source>
        <dbReference type="EMBL" id="PNR30509.1"/>
    </source>
</evidence>
<keyword evidence="5" id="KW-0539">Nucleus</keyword>
<dbReference type="InterPro" id="IPR038765">
    <property type="entry name" value="Papain-like_cys_pep_sf"/>
</dbReference>
<dbReference type="SMART" id="SM01031">
    <property type="entry name" value="BHD_2"/>
    <property type="match status" value="1"/>
</dbReference>
<reference evidence="10 12" key="2">
    <citation type="journal article" date="2018" name="Plant J.">
        <title>The Physcomitrella patens chromosome-scale assembly reveals moss genome structure and evolution.</title>
        <authorList>
            <person name="Lang D."/>
            <person name="Ullrich K.K."/>
            <person name="Murat F."/>
            <person name="Fuchs J."/>
            <person name="Jenkins J."/>
            <person name="Haas F.B."/>
            <person name="Piednoel M."/>
            <person name="Gundlach H."/>
            <person name="Van Bel M."/>
            <person name="Meyberg R."/>
            <person name="Vives C."/>
            <person name="Morata J."/>
            <person name="Symeonidi A."/>
            <person name="Hiss M."/>
            <person name="Muchero W."/>
            <person name="Kamisugi Y."/>
            <person name="Saleh O."/>
            <person name="Blanc G."/>
            <person name="Decker E.L."/>
            <person name="van Gessel N."/>
            <person name="Grimwood J."/>
            <person name="Hayes R.D."/>
            <person name="Graham S.W."/>
            <person name="Gunter L.E."/>
            <person name="McDaniel S.F."/>
            <person name="Hoernstein S.N.W."/>
            <person name="Larsson A."/>
            <person name="Li F.W."/>
            <person name="Perroud P.F."/>
            <person name="Phillips J."/>
            <person name="Ranjan P."/>
            <person name="Rokshar D.S."/>
            <person name="Rothfels C.J."/>
            <person name="Schneider L."/>
            <person name="Shu S."/>
            <person name="Stevenson D.W."/>
            <person name="Thummler F."/>
            <person name="Tillich M."/>
            <person name="Villarreal Aguilar J.C."/>
            <person name="Widiez T."/>
            <person name="Wong G.K."/>
            <person name="Wymore A."/>
            <person name="Zhang Y."/>
            <person name="Zimmer A.D."/>
            <person name="Quatrano R.S."/>
            <person name="Mayer K.F.X."/>
            <person name="Goodstein D."/>
            <person name="Casacuberta J.M."/>
            <person name="Vandepoele K."/>
            <person name="Reski R."/>
            <person name="Cuming A.C."/>
            <person name="Tuskan G.A."/>
            <person name="Maumus F."/>
            <person name="Salse J."/>
            <person name="Schmutz J."/>
            <person name="Rensing S.A."/>
        </authorList>
    </citation>
    <scope>NUCLEOTIDE SEQUENCE [LARGE SCALE GENOMIC DNA]</scope>
    <source>
        <strain evidence="11 12">cv. Gransden 2004</strain>
    </source>
</reference>
<dbReference type="InterPro" id="IPR018326">
    <property type="entry name" value="Rad4_beta-hairpin_dom1"/>
</dbReference>
<sequence>MRTRRSKKSQEGDSGLDSLLRSLHEDDASARGGDGTAAPDTLADASRHTVDQLLDRVGSKRKKRVGVSSRAIIDLPDGRGSQRNTPKVVCGMRARTTQELESSQRNSEPSTSEPASASLSQPVERQEDNDSHVPCDEDFDWEDGDDGTRIEGADDTIQKGWSGKITFDVDNSPGEESEKRSKKFNLRRANANDKEFAAQVHMAHLLCLLARGRIVSQSSDDSLLQAALVSLLPPRLLPSADADRVTIGRVEHLVSWFKNQFRLLTPDEGPSRLHKEDAEALESRLQEVLQKQCGSAEELAALSVAMFRGLGYICRYVTILDVASIKPDAESLEASVDWDPSAPFCHSRIGPQFQFELRQQVAELSKVLARPGPQVSTNTSSPMGEILAMPSGDTGRRNSGGSTASTPPGERGLDGSGRGGGRGRGRGRGRGKGKNIDDESPLGAGAISKTTPAKKGRRRTKADNNVKQEESPQTVRRNSKRKGDEEFEAQLAMALAATAAAAKAEATQTSPASNGKEESSVKELCWSQRRDSTESNGGKSKLFEFGAKGVSSGSVWSWKMGPVLHWAEIYCGGEGSTGRWVHVDATRGIVDGAAQVEGQTAACRSPLRYVVAFAGAGAKDVTRRYVSLWSSVEPLRVDSEWWESTMLPLKQLEAAATSGPSVILPSSMSSQSTLGKKSEISDKSAGNLPQWTPRADREDMELDTKLFTEPLPTNQQAYKTHHIYVLERWLKKYEIIYPKGPVLGYCAGQPVFRRSCVQTLHTSDRWLREGRKVKPGELPAKIVKSRATPKQSTGDAEDSTQEEGKKEPIMAELFGEWQTEEFQLPQAVGGIVPRNERGQVDVWSEKCLPPGTVHLRFPRLVPVCQRLGVDFAPAMVGFEIRRGHSVPVFEGLVVCEEFKDAIMAAYAEYEDQRAIQLLKKREERATIRWRQLLLSIATRKRLRETYQGDPSEEAAAVTTKQKISPEPASNTVQGESVTNLSTSPSKEDTSSQAAEAANSAHKHHYLEDNESHNAETGITTKRCRCGSMIQVEQM</sequence>